<dbReference type="Proteomes" id="UP000051487">
    <property type="component" value="Unassembled WGS sequence"/>
</dbReference>
<evidence type="ECO:0000256" key="1">
    <source>
        <dbReference type="SAM" id="MobiDB-lite"/>
    </source>
</evidence>
<feature type="region of interest" description="Disordered" evidence="1">
    <location>
        <begin position="385"/>
        <end position="421"/>
    </location>
</feature>
<dbReference type="AlphaFoldDB" id="A0AAN5YU15"/>
<reference evidence="3 6" key="3">
    <citation type="submission" date="2020-01" db="EMBL/GenBank/DDBJ databases">
        <title>Draft genome sequence of Aspergillus lentulus IFM 60648.</title>
        <authorList>
            <person name="Takahashi H."/>
            <person name="Yaguchi T."/>
        </authorList>
    </citation>
    <scope>NUCLEOTIDE SEQUENCE [LARGE SCALE GENOMIC DNA]</scope>
    <source>
        <strain evidence="3 6">IFM 60648</strain>
    </source>
</reference>
<evidence type="ECO:0000313" key="6">
    <source>
        <dbReference type="Proteomes" id="UP000465220"/>
    </source>
</evidence>
<accession>A0AAN5YU15</accession>
<reference evidence="4" key="2">
    <citation type="journal article" date="2020" name="bioRxiv">
        <title>Genomic and phenotypic heterogeneity of clinical isolates of the human pathogens Aspergillus fumigatus, Aspergillus lentulus and Aspergillus fumigatiaffinis.</title>
        <authorList>
            <person name="dos Santos R.A.C."/>
            <person name="Steenwyk J.L."/>
            <person name="Rivero-Menendez O."/>
            <person name="Mead M.E."/>
            <person name="Silva L.P."/>
            <person name="Bastos R.W."/>
            <person name="Alastruey-Izquierdo A."/>
            <person name="Goldman G.H."/>
            <person name="Rokas A."/>
        </authorList>
    </citation>
    <scope>NUCLEOTIDE SEQUENCE</scope>
    <source>
        <strain evidence="4">CNM-CM8927</strain>
    </source>
</reference>
<feature type="compositionally biased region" description="Acidic residues" evidence="1">
    <location>
        <begin position="184"/>
        <end position="195"/>
    </location>
</feature>
<reference evidence="4" key="4">
    <citation type="submission" date="2020-04" db="EMBL/GenBank/DDBJ databases">
        <authorList>
            <person name="Santos R.A.C."/>
            <person name="Steenwyk J.L."/>
            <person name="Rivero-Menendez O."/>
            <person name="Mead M.E."/>
            <person name="Silva L.P."/>
            <person name="Bastos R.W."/>
            <person name="Alastruey-Izquierdo A."/>
            <person name="Goldman G.H."/>
            <person name="Rokas A."/>
        </authorList>
    </citation>
    <scope>NUCLEOTIDE SEQUENCE</scope>
    <source>
        <strain evidence="4">CNM-CM8927</strain>
    </source>
</reference>
<gene>
    <name evidence="2" type="ORF">ALT_7000</name>
    <name evidence="4" type="ORF">CNMCM8927_000740</name>
    <name evidence="3" type="ORF">IFM60648_01473</name>
</gene>
<organism evidence="4 7">
    <name type="scientific">Aspergillus lentulus</name>
    <dbReference type="NCBI Taxonomy" id="293939"/>
    <lineage>
        <taxon>Eukaryota</taxon>
        <taxon>Fungi</taxon>
        <taxon>Dikarya</taxon>
        <taxon>Ascomycota</taxon>
        <taxon>Pezizomycotina</taxon>
        <taxon>Eurotiomycetes</taxon>
        <taxon>Eurotiomycetidae</taxon>
        <taxon>Eurotiales</taxon>
        <taxon>Aspergillaceae</taxon>
        <taxon>Aspergillus</taxon>
        <taxon>Aspergillus subgen. Fumigati</taxon>
    </lineage>
</organism>
<feature type="compositionally biased region" description="Basic and acidic residues" evidence="1">
    <location>
        <begin position="409"/>
        <end position="419"/>
    </location>
</feature>
<dbReference type="Proteomes" id="UP000465220">
    <property type="component" value="Unassembled WGS sequence"/>
</dbReference>
<comment type="caution">
    <text evidence="4">The sequence shown here is derived from an EMBL/GenBank/DDBJ whole genome shotgun (WGS) entry which is preliminary data.</text>
</comment>
<dbReference type="Proteomes" id="UP000649114">
    <property type="component" value="Unassembled WGS sequence"/>
</dbReference>
<feature type="compositionally biased region" description="Low complexity" evidence="1">
    <location>
        <begin position="158"/>
        <end position="169"/>
    </location>
</feature>
<sequence>MALPNALVLSDGSDSSVLCPLRGRVEDGHNASVSTTLALESLFPGKDSYLWDFSEYFPSSCKSLEAISDFDANRTLTPQQISHYEYGAETIAPWSKTNVSYTLPPEDTTTGATVTKPAKQATKMSEYAAISRIRRKRVTYTKNVDDEESLNDGLMSPSDMTGTGDTTSGIANKSRDLDPLYDPNQDDEDPDEDDQSSLKIPKNDRRKRALDPTYIPGKDDGGEDGDDEQLPTRLQRKKRRTLDSAFVPDKDDEDQDIFLDSSKRGKGRAINKRTSKRKATSDIGAGNLPTPSKDTPRPAKMMKTEPTPPPTVPVSPALTDPQSDNSDGDVVVKNPWELVNARTQPNHPLVLKAMKVLNNIADDRNRAFFALVKAHQRSRKSYAASLADYTNDGPHTQGKLDSSRKRHKTSDAVARHSDSTARVVDTPTMQEDHSVPDLSLERAKRWANAVNVPKDLWSEVEKQLFYRIAMRGFEPLVPKQWHYDFSTLPNPLFAVPGEKPAPLINAIRGSEFYAIRSLSVLFSLGGHVRDCKLVHRRPEPIIKRAISKYIRWAVYDAGLHISSEAIPLYAIGARKRGESTVKAVVKVNRRLQKLADRFRRAYGLASATKELVAPLNMAKKKSATGSEAKAQNRPPLLTGFVISGPVVAILTLNTDPSAANGQRRTEDSHFICQLDFSEQGQDVWNSFAVAISVMHIRNTMMELAEHDLAGLFRFNADAHVVVDQDL</sequence>
<evidence type="ECO:0000313" key="2">
    <source>
        <dbReference type="EMBL" id="GAQ09679.1"/>
    </source>
</evidence>
<reference evidence="2 5" key="1">
    <citation type="submission" date="2015-11" db="EMBL/GenBank/DDBJ databases">
        <title>Aspergillus lentulus strain IFM 54703T.</title>
        <authorList>
            <person name="Kusuya Y."/>
            <person name="Sakai K."/>
            <person name="Kamei K."/>
            <person name="Takahashi H."/>
            <person name="Yaguchi T."/>
        </authorList>
    </citation>
    <scope>NUCLEOTIDE SEQUENCE [LARGE SCALE GENOMIC DNA]</scope>
    <source>
        <strain evidence="2 5">IFM 54703</strain>
    </source>
</reference>
<feature type="compositionally biased region" description="Basic residues" evidence="1">
    <location>
        <begin position="264"/>
        <end position="278"/>
    </location>
</feature>
<proteinExistence type="predicted"/>
<evidence type="ECO:0000313" key="5">
    <source>
        <dbReference type="Proteomes" id="UP000051487"/>
    </source>
</evidence>
<dbReference type="EMBL" id="BCLY01000012">
    <property type="protein sequence ID" value="GAQ09679.1"/>
    <property type="molecule type" value="Genomic_DNA"/>
</dbReference>
<feature type="region of interest" description="Disordered" evidence="1">
    <location>
        <begin position="148"/>
        <end position="314"/>
    </location>
</feature>
<dbReference type="EMBL" id="BLKI01000006">
    <property type="protein sequence ID" value="GFF65134.1"/>
    <property type="molecule type" value="Genomic_DNA"/>
</dbReference>
<dbReference type="EMBL" id="JAAAPU010000011">
    <property type="protein sequence ID" value="KAF4208236.1"/>
    <property type="molecule type" value="Genomic_DNA"/>
</dbReference>
<protein>
    <submittedName>
        <fullName evidence="4">Uncharacterized protein</fullName>
    </submittedName>
</protein>
<evidence type="ECO:0000313" key="4">
    <source>
        <dbReference type="EMBL" id="KAF4208236.1"/>
    </source>
</evidence>
<evidence type="ECO:0000313" key="7">
    <source>
        <dbReference type="Proteomes" id="UP000649114"/>
    </source>
</evidence>
<keyword evidence="6" id="KW-1185">Reference proteome</keyword>
<evidence type="ECO:0000313" key="3">
    <source>
        <dbReference type="EMBL" id="GFF65134.1"/>
    </source>
</evidence>
<name>A0AAN5YU15_ASPLE</name>